<dbReference type="InterPro" id="IPR039428">
    <property type="entry name" value="NUOK/Mnh_C1-like"/>
</dbReference>
<keyword evidence="4 8" id="KW-0812">Transmembrane</keyword>
<gene>
    <name evidence="9" type="ORF">P4R38_19985</name>
</gene>
<keyword evidence="3" id="KW-1003">Cell membrane</keyword>
<evidence type="ECO:0000313" key="10">
    <source>
        <dbReference type="Proteomes" id="UP001528912"/>
    </source>
</evidence>
<reference evidence="9 10" key="1">
    <citation type="submission" date="2023-03" db="EMBL/GenBank/DDBJ databases">
        <title>YIM 133296 draft genome.</title>
        <authorList>
            <person name="Xiong L."/>
        </authorList>
    </citation>
    <scope>NUCLEOTIDE SEQUENCE [LARGE SCALE GENOMIC DNA]</scope>
    <source>
        <strain evidence="9 10">YIM 133296</strain>
    </source>
</reference>
<evidence type="ECO:0000313" key="9">
    <source>
        <dbReference type="EMBL" id="MDF8266535.1"/>
    </source>
</evidence>
<feature type="region of interest" description="Disordered" evidence="7">
    <location>
        <begin position="116"/>
        <end position="180"/>
    </location>
</feature>
<dbReference type="PANTHER" id="PTHR34583">
    <property type="entry name" value="ANTIPORTER SUBUNIT MNHC2-RELATED"/>
    <property type="match status" value="1"/>
</dbReference>
<comment type="similarity">
    <text evidence="2">Belongs to the CPA3 antiporters (TC 2.A.63) subunit C family.</text>
</comment>
<proteinExistence type="inferred from homology"/>
<evidence type="ECO:0000256" key="5">
    <source>
        <dbReference type="ARBA" id="ARBA00022989"/>
    </source>
</evidence>
<feature type="transmembrane region" description="Helical" evidence="8">
    <location>
        <begin position="6"/>
        <end position="23"/>
    </location>
</feature>
<comment type="subcellular location">
    <subcellularLocation>
        <location evidence="1">Cell membrane</location>
        <topology evidence="1">Multi-pass membrane protein</topology>
    </subcellularLocation>
</comment>
<evidence type="ECO:0000256" key="8">
    <source>
        <dbReference type="SAM" id="Phobius"/>
    </source>
</evidence>
<evidence type="ECO:0000256" key="6">
    <source>
        <dbReference type="ARBA" id="ARBA00023136"/>
    </source>
</evidence>
<feature type="compositionally biased region" description="Polar residues" evidence="7">
    <location>
        <begin position="171"/>
        <end position="180"/>
    </location>
</feature>
<dbReference type="RefSeq" id="WP_277193753.1">
    <property type="nucleotide sequence ID" value="NZ_JAROAV010000057.1"/>
</dbReference>
<feature type="transmembrane region" description="Helical" evidence="8">
    <location>
        <begin position="30"/>
        <end position="50"/>
    </location>
</feature>
<dbReference type="Gene3D" id="1.10.287.3510">
    <property type="match status" value="1"/>
</dbReference>
<dbReference type="PANTHER" id="PTHR34583:SF2">
    <property type="entry name" value="ANTIPORTER SUBUNIT MNHC2-RELATED"/>
    <property type="match status" value="1"/>
</dbReference>
<dbReference type="Pfam" id="PF00420">
    <property type="entry name" value="Oxidored_q2"/>
    <property type="match status" value="1"/>
</dbReference>
<evidence type="ECO:0000256" key="1">
    <source>
        <dbReference type="ARBA" id="ARBA00004651"/>
    </source>
</evidence>
<evidence type="ECO:0000256" key="3">
    <source>
        <dbReference type="ARBA" id="ARBA00022475"/>
    </source>
</evidence>
<dbReference type="Proteomes" id="UP001528912">
    <property type="component" value="Unassembled WGS sequence"/>
</dbReference>
<accession>A0ABT6CC95</accession>
<evidence type="ECO:0000256" key="2">
    <source>
        <dbReference type="ARBA" id="ARBA00010388"/>
    </source>
</evidence>
<keyword evidence="5 8" id="KW-1133">Transmembrane helix</keyword>
<evidence type="ECO:0000256" key="7">
    <source>
        <dbReference type="SAM" id="MobiDB-lite"/>
    </source>
</evidence>
<keyword evidence="10" id="KW-1185">Reference proteome</keyword>
<dbReference type="InterPro" id="IPR050601">
    <property type="entry name" value="CPA3_antiporter_subunitC"/>
</dbReference>
<organism evidence="9 10">
    <name type="scientific">Luteipulveratus flavus</name>
    <dbReference type="NCBI Taxonomy" id="3031728"/>
    <lineage>
        <taxon>Bacteria</taxon>
        <taxon>Bacillati</taxon>
        <taxon>Actinomycetota</taxon>
        <taxon>Actinomycetes</taxon>
        <taxon>Micrococcales</taxon>
        <taxon>Dermacoccaceae</taxon>
        <taxon>Luteipulveratus</taxon>
    </lineage>
</organism>
<comment type="caution">
    <text evidence="9">The sequence shown here is derived from an EMBL/GenBank/DDBJ whole genome shotgun (WGS) entry which is preliminary data.</text>
</comment>
<feature type="compositionally biased region" description="Pro residues" evidence="7">
    <location>
        <begin position="140"/>
        <end position="150"/>
    </location>
</feature>
<protein>
    <submittedName>
        <fullName evidence="9">Na(+)/H(+) antiporter subunit C</fullName>
    </submittedName>
</protein>
<feature type="transmembrane region" description="Helical" evidence="8">
    <location>
        <begin position="70"/>
        <end position="92"/>
    </location>
</feature>
<sequence length="180" mass="19444">MTPNITLVLVVGVLFSTGVYLLLARSVVRALIGFLLLSNGANILFLIASGRAGRAPIVGRNDGARMSDPLPQALVLTAIVIGLCMTAFMLALAHRSWQLSETDVLADDVEDTRIHRRATDNDMSESDYQDRDRPEDEPVAPHPAGLPVPDGPTTYDDHLDENDDAHDDQKTQTVTGGKEG</sequence>
<keyword evidence="6 8" id="KW-0472">Membrane</keyword>
<name>A0ABT6CC95_9MICO</name>
<dbReference type="NCBIfam" id="NF005929">
    <property type="entry name" value="PRK07946.1"/>
    <property type="match status" value="1"/>
</dbReference>
<evidence type="ECO:0000256" key="4">
    <source>
        <dbReference type="ARBA" id="ARBA00022692"/>
    </source>
</evidence>
<dbReference type="EMBL" id="JAROAV010000057">
    <property type="protein sequence ID" value="MDF8266535.1"/>
    <property type="molecule type" value="Genomic_DNA"/>
</dbReference>